<evidence type="ECO:0008006" key="3">
    <source>
        <dbReference type="Google" id="ProtNLM"/>
    </source>
</evidence>
<accession>A0A1N7MNK2</accession>
<evidence type="ECO:0000313" key="2">
    <source>
        <dbReference type="Proteomes" id="UP000185999"/>
    </source>
</evidence>
<keyword evidence="2" id="KW-1185">Reference proteome</keyword>
<dbReference type="AlphaFoldDB" id="A0A1N7MNK2"/>
<organism evidence="1 2">
    <name type="scientific">Neptunomonas antarctica</name>
    <dbReference type="NCBI Taxonomy" id="619304"/>
    <lineage>
        <taxon>Bacteria</taxon>
        <taxon>Pseudomonadati</taxon>
        <taxon>Pseudomonadota</taxon>
        <taxon>Gammaproteobacteria</taxon>
        <taxon>Oceanospirillales</taxon>
        <taxon>Oceanospirillaceae</taxon>
        <taxon>Neptunomonas</taxon>
    </lineage>
</organism>
<dbReference type="Proteomes" id="UP000185999">
    <property type="component" value="Unassembled WGS sequence"/>
</dbReference>
<dbReference type="STRING" id="619304.SAMN05421760_106225"/>
<dbReference type="OrthoDB" id="8596093at2"/>
<reference evidence="2" key="1">
    <citation type="submission" date="2017-01" db="EMBL/GenBank/DDBJ databases">
        <authorList>
            <person name="Varghese N."/>
            <person name="Submissions S."/>
        </authorList>
    </citation>
    <scope>NUCLEOTIDE SEQUENCE [LARGE SCALE GENOMIC DNA]</scope>
    <source>
        <strain evidence="2">DSM 22306</strain>
    </source>
</reference>
<gene>
    <name evidence="1" type="ORF">SAMN05421760_106225</name>
</gene>
<sequence length="225" mass="24345">MQHHFDHATRLYTHSSDMMVNPRKPAQFLSLAFATADALPALKPDEVAQRNADDTAWLVFEDHRASLAWHTETKERITINDVGPLPAHLTVSEPSAYDSWQNGAWVTDTAAVLQAARDAAANAVRDGFSASIKQPVAANDTTWNGGMDSALAIDGAVRLAEQMGQTEIDLFDAANQAYSLDIGTGRTIAAAVGAVYQVKLARKQQLLRDIASVSSSELDALIWTD</sequence>
<name>A0A1N7MNK2_9GAMM</name>
<evidence type="ECO:0000313" key="1">
    <source>
        <dbReference type="EMBL" id="SIS87723.1"/>
    </source>
</evidence>
<proteinExistence type="predicted"/>
<dbReference type="RefSeq" id="WP_054340405.1">
    <property type="nucleotide sequence ID" value="NZ_FTOE01000006.1"/>
</dbReference>
<protein>
    <recommendedName>
        <fullName evidence="3">DUF4376 domain-containing protein</fullName>
    </recommendedName>
</protein>
<dbReference type="EMBL" id="FTOE01000006">
    <property type="protein sequence ID" value="SIS87723.1"/>
    <property type="molecule type" value="Genomic_DNA"/>
</dbReference>